<evidence type="ECO:0000256" key="4">
    <source>
        <dbReference type="ARBA" id="ARBA00022989"/>
    </source>
</evidence>
<keyword evidence="5 6" id="KW-0472">Membrane</keyword>
<keyword evidence="4 6" id="KW-1133">Transmembrane helix</keyword>
<dbReference type="InterPro" id="IPR005495">
    <property type="entry name" value="LptG/LptF_permease"/>
</dbReference>
<evidence type="ECO:0000256" key="1">
    <source>
        <dbReference type="ARBA" id="ARBA00004651"/>
    </source>
</evidence>
<evidence type="ECO:0000256" key="3">
    <source>
        <dbReference type="ARBA" id="ARBA00022692"/>
    </source>
</evidence>
<feature type="transmembrane region" description="Helical" evidence="6">
    <location>
        <begin position="278"/>
        <end position="296"/>
    </location>
</feature>
<keyword evidence="2" id="KW-1003">Cell membrane</keyword>
<evidence type="ECO:0000256" key="2">
    <source>
        <dbReference type="ARBA" id="ARBA00022475"/>
    </source>
</evidence>
<dbReference type="PANTHER" id="PTHR33529">
    <property type="entry name" value="SLR0882 PROTEIN-RELATED"/>
    <property type="match status" value="1"/>
</dbReference>
<name>A0A2S7ILM3_9BACT</name>
<dbReference type="GO" id="GO:0043190">
    <property type="term" value="C:ATP-binding cassette (ABC) transporter complex"/>
    <property type="evidence" value="ECO:0007669"/>
    <property type="project" value="TreeGrafter"/>
</dbReference>
<evidence type="ECO:0000256" key="6">
    <source>
        <dbReference type="SAM" id="Phobius"/>
    </source>
</evidence>
<reference evidence="8" key="1">
    <citation type="submission" date="2018-02" db="EMBL/GenBank/DDBJ databases">
        <title>Genome sequencing of Solimonas sp. HR-BB.</title>
        <authorList>
            <person name="Lee Y."/>
            <person name="Jeon C.O."/>
        </authorList>
    </citation>
    <scope>NUCLEOTIDE SEQUENCE [LARGE SCALE GENOMIC DNA]</scope>
    <source>
        <strain evidence="8">HR-U</strain>
    </source>
</reference>
<dbReference type="EMBL" id="PTRA01000001">
    <property type="protein sequence ID" value="PQA58460.1"/>
    <property type="molecule type" value="Genomic_DNA"/>
</dbReference>
<comment type="caution">
    <text evidence="7">The sequence shown here is derived from an EMBL/GenBank/DDBJ whole genome shotgun (WGS) entry which is preliminary data.</text>
</comment>
<dbReference type="OrthoDB" id="9807977at2"/>
<protein>
    <submittedName>
        <fullName evidence="7">Permease</fullName>
    </submittedName>
</protein>
<dbReference type="RefSeq" id="WP_104709677.1">
    <property type="nucleotide sequence ID" value="NZ_PTRA01000001.1"/>
</dbReference>
<evidence type="ECO:0000313" key="8">
    <source>
        <dbReference type="Proteomes" id="UP000239590"/>
    </source>
</evidence>
<feature type="transmembrane region" description="Helical" evidence="6">
    <location>
        <begin position="50"/>
        <end position="83"/>
    </location>
</feature>
<feature type="transmembrane region" description="Helical" evidence="6">
    <location>
        <begin position="335"/>
        <end position="354"/>
    </location>
</feature>
<keyword evidence="8" id="KW-1185">Reference proteome</keyword>
<keyword evidence="3 6" id="KW-0812">Transmembrane</keyword>
<feature type="transmembrane region" description="Helical" evidence="6">
    <location>
        <begin position="303"/>
        <end position="323"/>
    </location>
</feature>
<dbReference type="GO" id="GO:0015920">
    <property type="term" value="P:lipopolysaccharide transport"/>
    <property type="evidence" value="ECO:0007669"/>
    <property type="project" value="TreeGrafter"/>
</dbReference>
<evidence type="ECO:0000313" key="7">
    <source>
        <dbReference type="EMBL" id="PQA58460.1"/>
    </source>
</evidence>
<evidence type="ECO:0000256" key="5">
    <source>
        <dbReference type="ARBA" id="ARBA00023136"/>
    </source>
</evidence>
<organism evidence="7 8">
    <name type="scientific">Siphonobacter curvatus</name>
    <dbReference type="NCBI Taxonomy" id="2094562"/>
    <lineage>
        <taxon>Bacteria</taxon>
        <taxon>Pseudomonadati</taxon>
        <taxon>Bacteroidota</taxon>
        <taxon>Cytophagia</taxon>
        <taxon>Cytophagales</taxon>
        <taxon>Cytophagaceae</taxon>
        <taxon>Siphonobacter</taxon>
    </lineage>
</organism>
<dbReference type="Pfam" id="PF03739">
    <property type="entry name" value="LptF_LptG"/>
    <property type="match status" value="1"/>
</dbReference>
<dbReference type="AlphaFoldDB" id="A0A2S7ILM3"/>
<gene>
    <name evidence="7" type="ORF">C5O19_01945</name>
</gene>
<dbReference type="PANTHER" id="PTHR33529:SF8">
    <property type="entry name" value="PERMEASE, YJGP_YJGQ FAMILY"/>
    <property type="match status" value="1"/>
</dbReference>
<feature type="transmembrane region" description="Helical" evidence="6">
    <location>
        <begin position="12"/>
        <end position="30"/>
    </location>
</feature>
<sequence>MKILDWYIFKRFLTTYVFVVSLVTLIILVIDYTEKVENFIRNKPSTHDLLLVYYVNLAIFWANYVSPLMVFITVVFFTANLAAKTEIIAIFSTGVSFLRFMRPYLLAASLIAGVIFYLVAYVIPTADKKRLAFEQKYVQGGTYYYDKRDVHIQVGPNVYAYLASYNNSTQQGDKFTLEKFENNKLVQKLAASYIVWKPEINKWSAVDYSIRTITETGEQLTYGKLIDTTLALEPKDFGSTQDLEKTFTLTELNEHIQKLQSRGAEGVELYLIEKYQRLASPFAIVILTAIGVIVSARKSRGGVGFQIALGFGLAFIYILFFMMSSGIAKKGAFDPFLAVWLPNIVFSVVGLVLYRTVPR</sequence>
<dbReference type="Proteomes" id="UP000239590">
    <property type="component" value="Unassembled WGS sequence"/>
</dbReference>
<feature type="transmembrane region" description="Helical" evidence="6">
    <location>
        <begin position="104"/>
        <end position="123"/>
    </location>
</feature>
<proteinExistence type="predicted"/>
<accession>A0A2S7ILM3</accession>
<comment type="subcellular location">
    <subcellularLocation>
        <location evidence="1">Cell membrane</location>
        <topology evidence="1">Multi-pass membrane protein</topology>
    </subcellularLocation>
</comment>